<protein>
    <submittedName>
        <fullName evidence="2">Uncharacterized protein</fullName>
    </submittedName>
</protein>
<feature type="compositionally biased region" description="Basic residues" evidence="1">
    <location>
        <begin position="159"/>
        <end position="170"/>
    </location>
</feature>
<evidence type="ECO:0000313" key="3">
    <source>
        <dbReference type="Proteomes" id="UP001159641"/>
    </source>
</evidence>
<comment type="caution">
    <text evidence="2">The sequence shown here is derived from an EMBL/GenBank/DDBJ whole genome shotgun (WGS) entry which is preliminary data.</text>
</comment>
<proteinExistence type="predicted"/>
<feature type="region of interest" description="Disordered" evidence="1">
    <location>
        <begin position="159"/>
        <end position="270"/>
    </location>
</feature>
<feature type="compositionally biased region" description="Low complexity" evidence="1">
    <location>
        <begin position="259"/>
        <end position="270"/>
    </location>
</feature>
<sequence length="326" mass="34599">MVEVASCCGKEAAVARLQGLCPLRSVSLPSVSPSLRTASPGAPLPEAHMIAAQFAEASPINKHTCVVLLLVTVRACKGQGSAEGPHQATGKGIEVLRSDRRKQQRAGCRAACVSESWASLGKLRLSVSLNTQKETSSSSDGRVRLGASVFQLSVGASMHWHHPPTQKSRFRTGASQSHPLGKSPERPKACPLEPKGQKRELEMNLNPGRQSKSTPVSQLGSADFPEPPDPFQPLGADSSDLFQNKKGFGDPFSGKDPFAPSSSAKPSKASSLGFADFTSNIRLKACSAISVPSEHPVPFRITSRTAMPWLIEIAQDADTFLALGDL</sequence>
<dbReference type="AlphaFoldDB" id="A0AB34H0F1"/>
<name>A0AB34H0F1_ESCRO</name>
<reference evidence="2 3" key="1">
    <citation type="submission" date="2022-11" db="EMBL/GenBank/DDBJ databases">
        <title>Whole genome sequence of Eschrichtius robustus ER-17-0199.</title>
        <authorList>
            <person name="Bruniche-Olsen A."/>
            <person name="Black A.N."/>
            <person name="Fields C.J."/>
            <person name="Walden K."/>
            <person name="Dewoody J.A."/>
        </authorList>
    </citation>
    <scope>NUCLEOTIDE SEQUENCE [LARGE SCALE GENOMIC DNA]</scope>
    <source>
        <strain evidence="2">ER-17-0199</strain>
        <tissue evidence="2">Blubber</tissue>
    </source>
</reference>
<dbReference type="Proteomes" id="UP001159641">
    <property type="component" value="Unassembled WGS sequence"/>
</dbReference>
<evidence type="ECO:0000313" key="2">
    <source>
        <dbReference type="EMBL" id="KAJ8784144.1"/>
    </source>
</evidence>
<accession>A0AB34H0F1</accession>
<dbReference type="EMBL" id="JAIQCJ010002068">
    <property type="protein sequence ID" value="KAJ8784144.1"/>
    <property type="molecule type" value="Genomic_DNA"/>
</dbReference>
<evidence type="ECO:0000256" key="1">
    <source>
        <dbReference type="SAM" id="MobiDB-lite"/>
    </source>
</evidence>
<keyword evidence="3" id="KW-1185">Reference proteome</keyword>
<feature type="compositionally biased region" description="Polar residues" evidence="1">
    <location>
        <begin position="207"/>
        <end position="220"/>
    </location>
</feature>
<organism evidence="2 3">
    <name type="scientific">Eschrichtius robustus</name>
    <name type="common">California gray whale</name>
    <name type="synonym">Eschrichtius gibbosus</name>
    <dbReference type="NCBI Taxonomy" id="9764"/>
    <lineage>
        <taxon>Eukaryota</taxon>
        <taxon>Metazoa</taxon>
        <taxon>Chordata</taxon>
        <taxon>Craniata</taxon>
        <taxon>Vertebrata</taxon>
        <taxon>Euteleostomi</taxon>
        <taxon>Mammalia</taxon>
        <taxon>Eutheria</taxon>
        <taxon>Laurasiatheria</taxon>
        <taxon>Artiodactyla</taxon>
        <taxon>Whippomorpha</taxon>
        <taxon>Cetacea</taxon>
        <taxon>Mysticeti</taxon>
        <taxon>Eschrichtiidae</taxon>
        <taxon>Eschrichtius</taxon>
    </lineage>
</organism>
<gene>
    <name evidence="2" type="ORF">J1605_008474</name>
</gene>